<evidence type="ECO:0000313" key="2">
    <source>
        <dbReference type="Proteomes" id="UP000051096"/>
    </source>
</evidence>
<dbReference type="EMBL" id="LJUO01000226">
    <property type="protein sequence ID" value="KPK67348.1"/>
    <property type="molecule type" value="Genomic_DNA"/>
</dbReference>
<gene>
    <name evidence="1" type="ORF">AMJ87_13475</name>
</gene>
<proteinExistence type="predicted"/>
<name>A0A0S8G545_UNCW3</name>
<evidence type="ECO:0000313" key="1">
    <source>
        <dbReference type="EMBL" id="KPK67348.1"/>
    </source>
</evidence>
<dbReference type="Proteomes" id="UP000051096">
    <property type="component" value="Unassembled WGS sequence"/>
</dbReference>
<sequence length="105" mass="12058">MLELLDPLTLARRVMLFTVRAESRVSIEHAEMNFVERRSRELCHTVIASDRRERGNLSNCCCQDCFVTTFLAMTSTDFSMRPAEQDLLACPERSEGKSTTRLLLE</sequence>
<accession>A0A0S8G545</accession>
<reference evidence="1 2" key="1">
    <citation type="journal article" date="2015" name="Microbiome">
        <title>Genomic resolution of linkages in carbon, nitrogen, and sulfur cycling among widespread estuary sediment bacteria.</title>
        <authorList>
            <person name="Baker B.J."/>
            <person name="Lazar C.S."/>
            <person name="Teske A.P."/>
            <person name="Dick G.J."/>
        </authorList>
    </citation>
    <scope>NUCLEOTIDE SEQUENCE [LARGE SCALE GENOMIC DNA]</scope>
    <source>
        <strain evidence="1">SM23_60</strain>
    </source>
</reference>
<protein>
    <submittedName>
        <fullName evidence="1">Uncharacterized protein</fullName>
    </submittedName>
</protein>
<comment type="caution">
    <text evidence="1">The sequence shown here is derived from an EMBL/GenBank/DDBJ whole genome shotgun (WGS) entry which is preliminary data.</text>
</comment>
<organism evidence="1 2">
    <name type="scientific">candidate division WOR_3 bacterium SM23_60</name>
    <dbReference type="NCBI Taxonomy" id="1703780"/>
    <lineage>
        <taxon>Bacteria</taxon>
        <taxon>Bacteria division WOR-3</taxon>
    </lineage>
</organism>
<dbReference type="AlphaFoldDB" id="A0A0S8G545"/>